<dbReference type="EMBL" id="CP036262">
    <property type="protein sequence ID" value="QDS95043.1"/>
    <property type="molecule type" value="Genomic_DNA"/>
</dbReference>
<gene>
    <name evidence="2" type="ORF">FF011L_38270</name>
</gene>
<reference evidence="2 3" key="1">
    <citation type="submission" date="2019-02" db="EMBL/GenBank/DDBJ databases">
        <title>Deep-cultivation of Planctomycetes and their phenomic and genomic characterization uncovers novel biology.</title>
        <authorList>
            <person name="Wiegand S."/>
            <person name="Jogler M."/>
            <person name="Boedeker C."/>
            <person name="Pinto D."/>
            <person name="Vollmers J."/>
            <person name="Rivas-Marin E."/>
            <person name="Kohn T."/>
            <person name="Peeters S.H."/>
            <person name="Heuer A."/>
            <person name="Rast P."/>
            <person name="Oberbeckmann S."/>
            <person name="Bunk B."/>
            <person name="Jeske O."/>
            <person name="Meyerdierks A."/>
            <person name="Storesund J.E."/>
            <person name="Kallscheuer N."/>
            <person name="Luecker S."/>
            <person name="Lage O.M."/>
            <person name="Pohl T."/>
            <person name="Merkel B.J."/>
            <person name="Hornburger P."/>
            <person name="Mueller R.-W."/>
            <person name="Bruemmer F."/>
            <person name="Labrenz M."/>
            <person name="Spormann A.M."/>
            <person name="Op den Camp H."/>
            <person name="Overmann J."/>
            <person name="Amann R."/>
            <person name="Jetten M.S.M."/>
            <person name="Mascher T."/>
            <person name="Medema M.H."/>
            <person name="Devos D.P."/>
            <person name="Kaster A.-K."/>
            <person name="Ovreas L."/>
            <person name="Rohde M."/>
            <person name="Galperin M.Y."/>
            <person name="Jogler C."/>
        </authorList>
    </citation>
    <scope>NUCLEOTIDE SEQUENCE [LARGE SCALE GENOMIC DNA]</scope>
    <source>
        <strain evidence="2 3">FF011L</strain>
    </source>
</reference>
<protein>
    <recommendedName>
        <fullName evidence="1">DUF1559 domain-containing protein</fullName>
    </recommendedName>
</protein>
<feature type="domain" description="DUF1559" evidence="1">
    <location>
        <begin position="334"/>
        <end position="498"/>
    </location>
</feature>
<dbReference type="PANTHER" id="PTHR30093">
    <property type="entry name" value="GENERAL SECRETION PATHWAY PROTEIN G"/>
    <property type="match status" value="1"/>
</dbReference>
<dbReference type="OrthoDB" id="285651at2"/>
<dbReference type="Pfam" id="PF07596">
    <property type="entry name" value="SBP_bac_10"/>
    <property type="match status" value="1"/>
</dbReference>
<dbReference type="PANTHER" id="PTHR30093:SF2">
    <property type="entry name" value="TYPE II SECRETION SYSTEM PROTEIN H"/>
    <property type="match status" value="1"/>
</dbReference>
<keyword evidence="3" id="KW-1185">Reference proteome</keyword>
<accession>A0A517MJI7</accession>
<evidence type="ECO:0000313" key="3">
    <source>
        <dbReference type="Proteomes" id="UP000320672"/>
    </source>
</evidence>
<sequence>MNTLKRILISYGTYLLLSVVCLLPASGQTTNVLYPADETMQRIKPFVDETTFMVVRIDPKSMGDLESLHGKLKQLSPVLAKTFATNLPSIRQAFEKVEAMSGGQAIYQTIGIPYSETQTSWFTFFESPSDTEVAPVQQYLPFGDSWKTYRHQSMTVVSKKEGSTAEAGPIPASTHQAFTQALKAIESYPIQIAIAPPSYAVRTFRELSPQLPPSLGGGSSDVLTNGIEWMAIGIDPQHLKGKWTIQSQSPDAASALADHLPKIMRGAQQSLASQTAAMPPASMDALISWITPTVQGSQLVKDLQLDDTHAQLVKFFAGFVGQVEGQAQADATTRQFKTIMLAMHNFHDVHKHLPPGDSKNKEEKPLLSWRVYLLPFLGEADLYDQFHLDEPWDSEHNLTLLEQMPAIYANKLPLTGQTSLPAGHTTYVAPRGERTIFPLELEGQGTLFSQIIDGTSNTVAIVEVTDERAVPWTAPQDYAYDVDNPAEGLQTRTSKRWLAGICDGSVRRFPASLDAEMVRRLFDRADGNPIETE</sequence>
<name>A0A517MJI7_9BACT</name>
<dbReference type="InterPro" id="IPR011453">
    <property type="entry name" value="DUF1559"/>
</dbReference>
<dbReference type="Proteomes" id="UP000320672">
    <property type="component" value="Chromosome"/>
</dbReference>
<evidence type="ECO:0000313" key="2">
    <source>
        <dbReference type="EMBL" id="QDS95043.1"/>
    </source>
</evidence>
<dbReference type="RefSeq" id="WP_145352952.1">
    <property type="nucleotide sequence ID" value="NZ_CP036262.1"/>
</dbReference>
<proteinExistence type="predicted"/>
<organism evidence="2 3">
    <name type="scientific">Roseimaritima multifibrata</name>
    <dbReference type="NCBI Taxonomy" id="1930274"/>
    <lineage>
        <taxon>Bacteria</taxon>
        <taxon>Pseudomonadati</taxon>
        <taxon>Planctomycetota</taxon>
        <taxon>Planctomycetia</taxon>
        <taxon>Pirellulales</taxon>
        <taxon>Pirellulaceae</taxon>
        <taxon>Roseimaritima</taxon>
    </lineage>
</organism>
<evidence type="ECO:0000259" key="1">
    <source>
        <dbReference type="Pfam" id="PF07596"/>
    </source>
</evidence>
<dbReference type="AlphaFoldDB" id="A0A517MJI7"/>
<dbReference type="KEGG" id="rml:FF011L_38270"/>